<comment type="caution">
    <text evidence="1">The sequence shown here is derived from an EMBL/GenBank/DDBJ whole genome shotgun (WGS) entry which is preliminary data.</text>
</comment>
<gene>
    <name evidence="1" type="ORF">SLS60_007123</name>
</gene>
<dbReference type="Proteomes" id="UP001521785">
    <property type="component" value="Unassembled WGS sequence"/>
</dbReference>
<dbReference type="SUPFAM" id="SSF103473">
    <property type="entry name" value="MFS general substrate transporter"/>
    <property type="match status" value="1"/>
</dbReference>
<dbReference type="Gene3D" id="1.20.1290.10">
    <property type="entry name" value="AhpD-like"/>
    <property type="match status" value="1"/>
</dbReference>
<reference evidence="1 2" key="1">
    <citation type="submission" date="2024-02" db="EMBL/GenBank/DDBJ databases">
        <title>De novo assembly and annotation of 12 fungi associated with fruit tree decline syndrome in Ontario, Canada.</title>
        <authorList>
            <person name="Sulman M."/>
            <person name="Ellouze W."/>
            <person name="Ilyukhin E."/>
        </authorList>
    </citation>
    <scope>NUCLEOTIDE SEQUENCE [LARGE SCALE GENOMIC DNA]</scope>
    <source>
        <strain evidence="1 2">M42-189</strain>
    </source>
</reference>
<dbReference type="EMBL" id="JAKJXO020000009">
    <property type="protein sequence ID" value="KAL1600735.1"/>
    <property type="molecule type" value="Genomic_DNA"/>
</dbReference>
<proteinExistence type="predicted"/>
<dbReference type="PANTHER" id="PTHR28180:SF5">
    <property type="entry name" value="DNA POLYMERASE ALPHA SUBUNIT B"/>
    <property type="match status" value="1"/>
</dbReference>
<keyword evidence="2" id="KW-1185">Reference proteome</keyword>
<accession>A0ABR3R8H3</accession>
<dbReference type="Gene3D" id="1.20.1250.20">
    <property type="entry name" value="MFS general substrate transporter like domains"/>
    <property type="match status" value="1"/>
</dbReference>
<sequence>MTATDIPQDPTKEEALSLFKAVEEKFPSKTVGKDKWYVLTFAAMVGGGGHEFAPLLYKELIKRPEYHTSEQRQALMRRIRETLLKLVSVAGVCKPLDAIFDIDAVTAPEDKDYSFSREGWQCDEENRKRGFAWQDRLYKHNQGAIDNALSSQKDFDWISKNISYGLYLSDHSIINDVETELTVLGGIMIQNLPRETGWHLRGTRRIGVDAAMATFSEEHKSWVEEVDNVATLESKKHVDKTDFVEGTDEEKKLVRKIDLFLMPTIWILYCFSYMDRTNIGNAKVAGMDKDIGLSSTQYFLAIVVFQVGYVIAEIPSK</sequence>
<name>A0ABR3R8H3_9PLEO</name>
<dbReference type="InterPro" id="IPR029032">
    <property type="entry name" value="AhpD-like"/>
</dbReference>
<dbReference type="PANTHER" id="PTHR28180">
    <property type="entry name" value="CONSERVED MITOCHONDRIAL PROTEIN-RELATED"/>
    <property type="match status" value="1"/>
</dbReference>
<protein>
    <submittedName>
        <fullName evidence="1">Uncharacterized protein</fullName>
    </submittedName>
</protein>
<evidence type="ECO:0000313" key="2">
    <source>
        <dbReference type="Proteomes" id="UP001521785"/>
    </source>
</evidence>
<evidence type="ECO:0000313" key="1">
    <source>
        <dbReference type="EMBL" id="KAL1600735.1"/>
    </source>
</evidence>
<organism evidence="1 2">
    <name type="scientific">Paraconiothyrium brasiliense</name>
    <dbReference type="NCBI Taxonomy" id="300254"/>
    <lineage>
        <taxon>Eukaryota</taxon>
        <taxon>Fungi</taxon>
        <taxon>Dikarya</taxon>
        <taxon>Ascomycota</taxon>
        <taxon>Pezizomycotina</taxon>
        <taxon>Dothideomycetes</taxon>
        <taxon>Pleosporomycetidae</taxon>
        <taxon>Pleosporales</taxon>
        <taxon>Massarineae</taxon>
        <taxon>Didymosphaeriaceae</taxon>
        <taxon>Paraconiothyrium</taxon>
    </lineage>
</organism>
<dbReference type="SUPFAM" id="SSF69118">
    <property type="entry name" value="AhpD-like"/>
    <property type="match status" value="1"/>
</dbReference>
<dbReference type="InterPro" id="IPR036259">
    <property type="entry name" value="MFS_trans_sf"/>
</dbReference>
<dbReference type="InterPro" id="IPR052999">
    <property type="entry name" value="PTS1_Protein"/>
</dbReference>